<protein>
    <submittedName>
        <fullName evidence="2">GNAT family N-acetyltransferase</fullName>
    </submittedName>
</protein>
<dbReference type="Proteomes" id="UP000583556">
    <property type="component" value="Unassembled WGS sequence"/>
</dbReference>
<gene>
    <name evidence="2" type="ORF">HHL27_13525</name>
</gene>
<dbReference type="PROSITE" id="PS51186">
    <property type="entry name" value="GNAT"/>
    <property type="match status" value="1"/>
</dbReference>
<dbReference type="PANTHER" id="PTHR43792">
    <property type="entry name" value="GNAT FAMILY, PUTATIVE (AFU_ORTHOLOGUE AFUA_3G00765)-RELATED-RELATED"/>
    <property type="match status" value="1"/>
</dbReference>
<dbReference type="GO" id="GO:0016747">
    <property type="term" value="F:acyltransferase activity, transferring groups other than amino-acyl groups"/>
    <property type="evidence" value="ECO:0007669"/>
    <property type="project" value="InterPro"/>
</dbReference>
<dbReference type="InterPro" id="IPR051531">
    <property type="entry name" value="N-acetyltransferase"/>
</dbReference>
<dbReference type="Pfam" id="PF13302">
    <property type="entry name" value="Acetyltransf_3"/>
    <property type="match status" value="1"/>
</dbReference>
<keyword evidence="2" id="KW-0808">Transferase</keyword>
<dbReference type="PANTHER" id="PTHR43792:SF1">
    <property type="entry name" value="N-ACETYLTRANSFERASE DOMAIN-CONTAINING PROTEIN"/>
    <property type="match status" value="1"/>
</dbReference>
<dbReference type="InterPro" id="IPR016181">
    <property type="entry name" value="Acyl_CoA_acyltransferase"/>
</dbReference>
<reference evidence="2 3" key="1">
    <citation type="submission" date="2020-04" db="EMBL/GenBank/DDBJ databases">
        <title>Novosphingobium sp. TW-4 isolated from soil.</title>
        <authorList>
            <person name="Dahal R.H."/>
            <person name="Chaudhary D.K."/>
        </authorList>
    </citation>
    <scope>NUCLEOTIDE SEQUENCE [LARGE SCALE GENOMIC DNA]</scope>
    <source>
        <strain evidence="2 3">TW-4</strain>
    </source>
</reference>
<comment type="caution">
    <text evidence="2">The sequence shown here is derived from an EMBL/GenBank/DDBJ whole genome shotgun (WGS) entry which is preliminary data.</text>
</comment>
<organism evidence="2 3">
    <name type="scientific">Novosphingobium olei</name>
    <dbReference type="NCBI Taxonomy" id="2728851"/>
    <lineage>
        <taxon>Bacteria</taxon>
        <taxon>Pseudomonadati</taxon>
        <taxon>Pseudomonadota</taxon>
        <taxon>Alphaproteobacteria</taxon>
        <taxon>Sphingomonadales</taxon>
        <taxon>Sphingomonadaceae</taxon>
        <taxon>Novosphingobium</taxon>
    </lineage>
</organism>
<sequence>MTQPQPFLRTARLDLWQPHARDHHGLVELLAPEAVRANLGNRPTSVVEEFNRLLRNAGSWALYGYGILTCRPRGEDRVVGICGVFHSWRGFGKGMDDTPEIGWIFAEETWGQGIASEAAAAALDWFAAAHPDKRVACMINDTNLASIAVARKVGFSVYGEHREEDGGAALILLEKNAVSLSPAS</sequence>
<dbReference type="Gene3D" id="3.40.630.30">
    <property type="match status" value="1"/>
</dbReference>
<dbReference type="AlphaFoldDB" id="A0A7Y0GB70"/>
<dbReference type="RefSeq" id="WP_169493943.1">
    <property type="nucleotide sequence ID" value="NZ_JABBGM010000005.1"/>
</dbReference>
<dbReference type="InterPro" id="IPR000182">
    <property type="entry name" value="GNAT_dom"/>
</dbReference>
<feature type="domain" description="N-acetyltransferase" evidence="1">
    <location>
        <begin position="13"/>
        <end position="178"/>
    </location>
</feature>
<accession>A0A7Y0GB70</accession>
<evidence type="ECO:0000313" key="3">
    <source>
        <dbReference type="Proteomes" id="UP000583556"/>
    </source>
</evidence>
<dbReference type="EMBL" id="JABBGM010000005">
    <property type="protein sequence ID" value="NML94689.1"/>
    <property type="molecule type" value="Genomic_DNA"/>
</dbReference>
<dbReference type="SUPFAM" id="SSF55729">
    <property type="entry name" value="Acyl-CoA N-acyltransferases (Nat)"/>
    <property type="match status" value="1"/>
</dbReference>
<name>A0A7Y0GB70_9SPHN</name>
<evidence type="ECO:0000259" key="1">
    <source>
        <dbReference type="PROSITE" id="PS51186"/>
    </source>
</evidence>
<evidence type="ECO:0000313" key="2">
    <source>
        <dbReference type="EMBL" id="NML94689.1"/>
    </source>
</evidence>
<keyword evidence="3" id="KW-1185">Reference proteome</keyword>
<proteinExistence type="predicted"/>